<evidence type="ECO:0000313" key="2">
    <source>
        <dbReference type="Proteomes" id="UP001221898"/>
    </source>
</evidence>
<dbReference type="EMBL" id="JAINUG010000146">
    <property type="protein sequence ID" value="KAJ8392455.1"/>
    <property type="molecule type" value="Genomic_DNA"/>
</dbReference>
<accession>A0AAD7RY49</accession>
<gene>
    <name evidence="1" type="ORF">AAFF_G00075800</name>
</gene>
<comment type="caution">
    <text evidence="1">The sequence shown here is derived from an EMBL/GenBank/DDBJ whole genome shotgun (WGS) entry which is preliminary data.</text>
</comment>
<keyword evidence="2" id="KW-1185">Reference proteome</keyword>
<organism evidence="1 2">
    <name type="scientific">Aldrovandia affinis</name>
    <dbReference type="NCBI Taxonomy" id="143900"/>
    <lineage>
        <taxon>Eukaryota</taxon>
        <taxon>Metazoa</taxon>
        <taxon>Chordata</taxon>
        <taxon>Craniata</taxon>
        <taxon>Vertebrata</taxon>
        <taxon>Euteleostomi</taxon>
        <taxon>Actinopterygii</taxon>
        <taxon>Neopterygii</taxon>
        <taxon>Teleostei</taxon>
        <taxon>Notacanthiformes</taxon>
        <taxon>Halosauridae</taxon>
        <taxon>Aldrovandia</taxon>
    </lineage>
</organism>
<dbReference type="AlphaFoldDB" id="A0AAD7RY49"/>
<sequence>MRTGGFCLDLTEDEDGFSFSRRPHCHLQVMRVRSMWWTATASSRTWGGWGAGACAGMGWKPALEGGQKPLEQRSNLIEEEPCSQGLTGTGCIVGSWVFFGLARPLTSSVMVHLAEPAGWTPVPDLLLSPLLLRISGGD</sequence>
<dbReference type="Proteomes" id="UP001221898">
    <property type="component" value="Unassembled WGS sequence"/>
</dbReference>
<name>A0AAD7RY49_9TELE</name>
<reference evidence="1" key="1">
    <citation type="journal article" date="2023" name="Science">
        <title>Genome structures resolve the early diversification of teleost fishes.</title>
        <authorList>
            <person name="Parey E."/>
            <person name="Louis A."/>
            <person name="Montfort J."/>
            <person name="Bouchez O."/>
            <person name="Roques C."/>
            <person name="Iampietro C."/>
            <person name="Lluch J."/>
            <person name="Castinel A."/>
            <person name="Donnadieu C."/>
            <person name="Desvignes T."/>
            <person name="Floi Bucao C."/>
            <person name="Jouanno E."/>
            <person name="Wen M."/>
            <person name="Mejri S."/>
            <person name="Dirks R."/>
            <person name="Jansen H."/>
            <person name="Henkel C."/>
            <person name="Chen W.J."/>
            <person name="Zahm M."/>
            <person name="Cabau C."/>
            <person name="Klopp C."/>
            <person name="Thompson A.W."/>
            <person name="Robinson-Rechavi M."/>
            <person name="Braasch I."/>
            <person name="Lecointre G."/>
            <person name="Bobe J."/>
            <person name="Postlethwait J.H."/>
            <person name="Berthelot C."/>
            <person name="Roest Crollius H."/>
            <person name="Guiguen Y."/>
        </authorList>
    </citation>
    <scope>NUCLEOTIDE SEQUENCE</scope>
    <source>
        <strain evidence="1">NC1722</strain>
    </source>
</reference>
<evidence type="ECO:0000313" key="1">
    <source>
        <dbReference type="EMBL" id="KAJ8392455.1"/>
    </source>
</evidence>
<protein>
    <submittedName>
        <fullName evidence="1">Uncharacterized protein</fullName>
    </submittedName>
</protein>
<proteinExistence type="predicted"/>